<proteinExistence type="predicted"/>
<accession>A2Q2I8</accession>
<dbReference type="AlphaFoldDB" id="A2Q2I8"/>
<protein>
    <submittedName>
        <fullName evidence="1">Uncharacterized protein</fullName>
    </submittedName>
</protein>
<organism evidence="1">
    <name type="scientific">Medicago truncatula</name>
    <name type="common">Barrel medic</name>
    <name type="synonym">Medicago tribuloides</name>
    <dbReference type="NCBI Taxonomy" id="3880"/>
    <lineage>
        <taxon>Eukaryota</taxon>
        <taxon>Viridiplantae</taxon>
        <taxon>Streptophyta</taxon>
        <taxon>Embryophyta</taxon>
        <taxon>Tracheophyta</taxon>
        <taxon>Spermatophyta</taxon>
        <taxon>Magnoliopsida</taxon>
        <taxon>eudicotyledons</taxon>
        <taxon>Gunneridae</taxon>
        <taxon>Pentapetalae</taxon>
        <taxon>rosids</taxon>
        <taxon>fabids</taxon>
        <taxon>Fabales</taxon>
        <taxon>Fabaceae</taxon>
        <taxon>Papilionoideae</taxon>
        <taxon>50 kb inversion clade</taxon>
        <taxon>NPAAA clade</taxon>
        <taxon>Hologalegina</taxon>
        <taxon>IRL clade</taxon>
        <taxon>Trifolieae</taxon>
        <taxon>Medicago</taxon>
    </lineage>
</organism>
<sequence length="56" mass="6494">MIRNAGVRKTSIRALKNLYEVDDDVPTLATTKSITIQFQTHLPWLIYPQPSHSWIE</sequence>
<reference evidence="1" key="1">
    <citation type="submission" date="2005-04" db="EMBL/GenBank/DDBJ databases">
        <authorList>
            <person name="Town C.D."/>
        </authorList>
    </citation>
    <scope>NUCLEOTIDE SEQUENCE</scope>
</reference>
<gene>
    <name evidence="1" type="ORF">MtrDRAFT_AC150889g36v2</name>
</gene>
<name>A2Q2I8_MEDTR</name>
<dbReference type="EMBL" id="AC150889">
    <property type="protein sequence ID" value="ABN06125.1"/>
    <property type="molecule type" value="Genomic_DNA"/>
</dbReference>
<reference evidence="1" key="2">
    <citation type="submission" date="2007-03" db="EMBL/GenBank/DDBJ databases">
        <authorList>
            <consortium name="The International Medicago Genome Annotation Group"/>
        </authorList>
    </citation>
    <scope>NUCLEOTIDE SEQUENCE</scope>
</reference>
<evidence type="ECO:0000313" key="1">
    <source>
        <dbReference type="EMBL" id="ABN06125.1"/>
    </source>
</evidence>